<evidence type="ECO:0000256" key="1">
    <source>
        <dbReference type="ARBA" id="ARBA00022723"/>
    </source>
</evidence>
<dbReference type="CDD" id="cd06587">
    <property type="entry name" value="VOC"/>
    <property type="match status" value="1"/>
</dbReference>
<sequence>MMTRYDHICLTVGDLDRSIAFYERYFGLKVVRRDAPHKGAVVESMTGVAGGELLAAFLTDGRFVLELTQFTAGQGARTTGSPANEVGSPHIGFACDDVRAIHAKWSVEGVRFHADPIVSRTRNTWSVMMSDPDGILIELREGPALTPEQFALAGA</sequence>
<dbReference type="GO" id="GO:0004462">
    <property type="term" value="F:lactoylglutathione lyase activity"/>
    <property type="evidence" value="ECO:0007669"/>
    <property type="project" value="InterPro"/>
</dbReference>
<dbReference type="InterPro" id="IPR018146">
    <property type="entry name" value="Glyoxalase_1_CS"/>
</dbReference>
<dbReference type="InterPro" id="IPR051332">
    <property type="entry name" value="Fosfomycin_Res_Enzymes"/>
</dbReference>
<dbReference type="Proteomes" id="UP000189818">
    <property type="component" value="Unassembled WGS sequence"/>
</dbReference>
<dbReference type="Pfam" id="PF00903">
    <property type="entry name" value="Glyoxalase"/>
    <property type="match status" value="1"/>
</dbReference>
<accession>A0A1T5EP42</accession>
<reference evidence="4" key="1">
    <citation type="submission" date="2017-02" db="EMBL/GenBank/DDBJ databases">
        <authorList>
            <person name="Varghese N."/>
            <person name="Submissions S."/>
        </authorList>
    </citation>
    <scope>NUCLEOTIDE SEQUENCE [LARGE SCALE GENOMIC DNA]</scope>
    <source>
        <strain evidence="4">UM2</strain>
    </source>
</reference>
<dbReference type="SUPFAM" id="SSF54593">
    <property type="entry name" value="Glyoxalase/Bleomycin resistance protein/Dihydroxybiphenyl dioxygenase"/>
    <property type="match status" value="1"/>
</dbReference>
<dbReference type="PROSITE" id="PS51819">
    <property type="entry name" value="VOC"/>
    <property type="match status" value="1"/>
</dbReference>
<dbReference type="InterPro" id="IPR029068">
    <property type="entry name" value="Glyas_Bleomycin-R_OHBP_Dase"/>
</dbReference>
<evidence type="ECO:0000259" key="2">
    <source>
        <dbReference type="PROSITE" id="PS51819"/>
    </source>
</evidence>
<dbReference type="Gene3D" id="3.10.180.10">
    <property type="entry name" value="2,3-Dihydroxybiphenyl 1,2-Dioxygenase, domain 1"/>
    <property type="match status" value="1"/>
</dbReference>
<name>A0A1T5EP42_9SPHN</name>
<gene>
    <name evidence="3" type="ORF">SAMN06295920_107117</name>
</gene>
<dbReference type="GO" id="GO:0046872">
    <property type="term" value="F:metal ion binding"/>
    <property type="evidence" value="ECO:0007669"/>
    <property type="project" value="UniProtKB-KW"/>
</dbReference>
<keyword evidence="4" id="KW-1185">Reference proteome</keyword>
<dbReference type="PROSITE" id="PS00934">
    <property type="entry name" value="GLYOXALASE_I_1"/>
    <property type="match status" value="1"/>
</dbReference>
<dbReference type="STRING" id="439228.SAMN06295920_107117"/>
<dbReference type="AlphaFoldDB" id="A0A1T5EP42"/>
<dbReference type="InterPro" id="IPR037523">
    <property type="entry name" value="VOC_core"/>
</dbReference>
<feature type="domain" description="VOC" evidence="2">
    <location>
        <begin position="4"/>
        <end position="142"/>
    </location>
</feature>
<organism evidence="3 4">
    <name type="scientific">Rhizorhabdus histidinilytica</name>
    <dbReference type="NCBI Taxonomy" id="439228"/>
    <lineage>
        <taxon>Bacteria</taxon>
        <taxon>Pseudomonadati</taxon>
        <taxon>Pseudomonadota</taxon>
        <taxon>Alphaproteobacteria</taxon>
        <taxon>Sphingomonadales</taxon>
        <taxon>Sphingomonadaceae</taxon>
        <taxon>Rhizorhabdus</taxon>
    </lineage>
</organism>
<dbReference type="InterPro" id="IPR004360">
    <property type="entry name" value="Glyas_Fos-R_dOase_dom"/>
</dbReference>
<dbReference type="PANTHER" id="PTHR36113">
    <property type="entry name" value="LYASE, PUTATIVE-RELATED-RELATED"/>
    <property type="match status" value="1"/>
</dbReference>
<proteinExistence type="predicted"/>
<protein>
    <submittedName>
        <fullName evidence="3">Glyoxylase I family protein</fullName>
    </submittedName>
</protein>
<evidence type="ECO:0000313" key="4">
    <source>
        <dbReference type="Proteomes" id="UP000189818"/>
    </source>
</evidence>
<dbReference type="PANTHER" id="PTHR36113:SF3">
    <property type="entry name" value="SLL5075 PROTEIN"/>
    <property type="match status" value="1"/>
</dbReference>
<keyword evidence="1" id="KW-0479">Metal-binding</keyword>
<evidence type="ECO:0000313" key="3">
    <source>
        <dbReference type="EMBL" id="SKB85741.1"/>
    </source>
</evidence>
<dbReference type="RefSeq" id="WP_079649215.1">
    <property type="nucleotide sequence ID" value="NZ_FUYM01000007.1"/>
</dbReference>
<dbReference type="EMBL" id="FUYM01000007">
    <property type="protein sequence ID" value="SKB85741.1"/>
    <property type="molecule type" value="Genomic_DNA"/>
</dbReference>
<dbReference type="OrthoDB" id="9798430at2"/>